<organism evidence="9 10">
    <name type="scientific">Pseudodesulfovibrio aespoeensis (strain ATCC 700646 / DSM 10631 / Aspo-2)</name>
    <name type="common">Desulfovibrio aespoeensis</name>
    <dbReference type="NCBI Taxonomy" id="643562"/>
    <lineage>
        <taxon>Bacteria</taxon>
        <taxon>Pseudomonadati</taxon>
        <taxon>Thermodesulfobacteriota</taxon>
        <taxon>Desulfovibrionia</taxon>
        <taxon>Desulfovibrionales</taxon>
        <taxon>Desulfovibrionaceae</taxon>
    </lineage>
</organism>
<keyword evidence="8" id="KW-0732">Signal</keyword>
<feature type="signal peptide" evidence="8">
    <location>
        <begin position="1"/>
        <end position="18"/>
    </location>
</feature>
<keyword evidence="5" id="KW-0812">Transmembrane</keyword>
<evidence type="ECO:0000313" key="10">
    <source>
        <dbReference type="Proteomes" id="UP000002191"/>
    </source>
</evidence>
<dbReference type="RefSeq" id="WP_013513850.1">
    <property type="nucleotide sequence ID" value="NC_014844.1"/>
</dbReference>
<name>E6VRY6_PSEA9</name>
<evidence type="ECO:0000256" key="8">
    <source>
        <dbReference type="SAM" id="SignalP"/>
    </source>
</evidence>
<keyword evidence="4" id="KW-1134">Transmembrane beta strand</keyword>
<protein>
    <submittedName>
        <fullName evidence="9">Type I secretion outer membrane protein, TolC family</fullName>
    </submittedName>
</protein>
<evidence type="ECO:0000256" key="6">
    <source>
        <dbReference type="ARBA" id="ARBA00023136"/>
    </source>
</evidence>
<proteinExistence type="inferred from homology"/>
<comment type="subcellular location">
    <subcellularLocation>
        <location evidence="1">Cell outer membrane</location>
    </subcellularLocation>
</comment>
<dbReference type="GO" id="GO:1990281">
    <property type="term" value="C:efflux pump complex"/>
    <property type="evidence" value="ECO:0007669"/>
    <property type="project" value="TreeGrafter"/>
</dbReference>
<dbReference type="InterPro" id="IPR051906">
    <property type="entry name" value="TolC-like"/>
</dbReference>
<dbReference type="AlphaFoldDB" id="E6VRY6"/>
<dbReference type="InterPro" id="IPR010130">
    <property type="entry name" value="T1SS_OMP_TolC"/>
</dbReference>
<dbReference type="SUPFAM" id="SSF56954">
    <property type="entry name" value="Outer membrane efflux proteins (OEP)"/>
    <property type="match status" value="1"/>
</dbReference>
<dbReference type="eggNOG" id="COG1538">
    <property type="taxonomic scope" value="Bacteria"/>
</dbReference>
<accession>E6VRY6</accession>
<reference evidence="10" key="1">
    <citation type="submission" date="2010-12" db="EMBL/GenBank/DDBJ databases">
        <title>Complete sequence of Desulfovibrio aespoeensis Aspo-2.</title>
        <authorList>
            <consortium name="US DOE Joint Genome Institute"/>
            <person name="Lucas S."/>
            <person name="Copeland A."/>
            <person name="Lapidus A."/>
            <person name="Cheng J.-F."/>
            <person name="Goodwin L."/>
            <person name="Pitluck S."/>
            <person name="Chertkov O."/>
            <person name="Misra M."/>
            <person name="Detter J.C."/>
            <person name="Han C."/>
            <person name="Tapia R."/>
            <person name="Land M."/>
            <person name="Hauser L."/>
            <person name="Kyrpides N."/>
            <person name="Ivanova N."/>
            <person name="Ovchinnikova G."/>
            <person name="Pedersen K."/>
            <person name="Jagevall S."/>
            <person name="Hazen T."/>
            <person name="Woyke T."/>
        </authorList>
    </citation>
    <scope>NUCLEOTIDE SEQUENCE [LARGE SCALE GENOMIC DNA]</scope>
    <source>
        <strain evidence="10">ATCC 700646 / DSM 10631 / Aspo-2</strain>
    </source>
</reference>
<dbReference type="PANTHER" id="PTHR30026">
    <property type="entry name" value="OUTER MEMBRANE PROTEIN TOLC"/>
    <property type="match status" value="1"/>
</dbReference>
<dbReference type="HOGENOM" id="CLU_012817_0_0_7"/>
<keyword evidence="10" id="KW-1185">Reference proteome</keyword>
<dbReference type="Pfam" id="PF02321">
    <property type="entry name" value="OEP"/>
    <property type="match status" value="2"/>
</dbReference>
<dbReference type="KEGG" id="das:Daes_0902"/>
<keyword evidence="3" id="KW-0813">Transport</keyword>
<evidence type="ECO:0000256" key="3">
    <source>
        <dbReference type="ARBA" id="ARBA00022448"/>
    </source>
</evidence>
<feature type="chain" id="PRO_5003214004" evidence="8">
    <location>
        <begin position="19"/>
        <end position="444"/>
    </location>
</feature>
<sequence length="444" mass="49452" precursor="true">MKRLLIIPAIFAITLVLAQPTSADVDGTTTLKESVVDAVKHHPQIKALLFNREAVSRDLSASLGRFFPSLDLSSQYGFQKYNSSTARAQDTEGRSRRASDSTLTLTQNVFDGMDRLSAYQGSQARLESAESRLFDTVESIALNAIRAHIDMVRIRKLVTLAEGNITDHQGVLDSIAERVAGGAGSKADEMQARGRVARAETTLITYTGDLRTAEAEYVRQTGKTPGPLAELDYHPEYVPASLDQILETALDNNPKIKTYKAEIVVTEQDRNVTRSNYYPDLDIKVSSRYTDHLDGSQAYLRDDRAMLAMSWNLFSSGTDYQSTQAASARIRQAQQDLQDTIDDLTRQVASAWAEYGTAVGQIGKHQEALQYSIESRDMYLMQFNVGQRSLLDVLDAINEVFSNSVLLETAQSNRDFTLYKFLNLQGQLIKTFEVSENTYNTLPQ</sequence>
<evidence type="ECO:0000313" key="9">
    <source>
        <dbReference type="EMBL" id="ADU61919.1"/>
    </source>
</evidence>
<dbReference type="STRING" id="643562.Daes_0902"/>
<dbReference type="Gene3D" id="1.20.1600.10">
    <property type="entry name" value="Outer membrane efflux proteins (OEP)"/>
    <property type="match status" value="1"/>
</dbReference>
<gene>
    <name evidence="9" type="ordered locus">Daes_0902</name>
</gene>
<evidence type="ECO:0000256" key="2">
    <source>
        <dbReference type="ARBA" id="ARBA00007613"/>
    </source>
</evidence>
<keyword evidence="6" id="KW-0472">Membrane</keyword>
<dbReference type="GO" id="GO:0009279">
    <property type="term" value="C:cell outer membrane"/>
    <property type="evidence" value="ECO:0007669"/>
    <property type="project" value="UniProtKB-SubCell"/>
</dbReference>
<dbReference type="InterPro" id="IPR003423">
    <property type="entry name" value="OMP_efflux"/>
</dbReference>
<evidence type="ECO:0000256" key="7">
    <source>
        <dbReference type="ARBA" id="ARBA00023237"/>
    </source>
</evidence>
<dbReference type="NCBIfam" id="TIGR01844">
    <property type="entry name" value="type_I_sec_TolC"/>
    <property type="match status" value="1"/>
</dbReference>
<evidence type="ECO:0000256" key="4">
    <source>
        <dbReference type="ARBA" id="ARBA00022452"/>
    </source>
</evidence>
<keyword evidence="7" id="KW-0998">Cell outer membrane</keyword>
<dbReference type="Proteomes" id="UP000002191">
    <property type="component" value="Chromosome"/>
</dbReference>
<evidence type="ECO:0000256" key="5">
    <source>
        <dbReference type="ARBA" id="ARBA00022692"/>
    </source>
</evidence>
<comment type="similarity">
    <text evidence="2">Belongs to the outer membrane factor (OMF) (TC 1.B.17) family.</text>
</comment>
<dbReference type="EMBL" id="CP002431">
    <property type="protein sequence ID" value="ADU61919.1"/>
    <property type="molecule type" value="Genomic_DNA"/>
</dbReference>
<evidence type="ECO:0000256" key="1">
    <source>
        <dbReference type="ARBA" id="ARBA00004442"/>
    </source>
</evidence>
<dbReference type="OrthoDB" id="9814637at2"/>
<dbReference type="GO" id="GO:0015562">
    <property type="term" value="F:efflux transmembrane transporter activity"/>
    <property type="evidence" value="ECO:0007669"/>
    <property type="project" value="InterPro"/>
</dbReference>
<dbReference type="PANTHER" id="PTHR30026:SF22">
    <property type="entry name" value="OUTER MEMBRANE EFFLUX PROTEIN"/>
    <property type="match status" value="1"/>
</dbReference>
<dbReference type="GO" id="GO:0015288">
    <property type="term" value="F:porin activity"/>
    <property type="evidence" value="ECO:0007669"/>
    <property type="project" value="TreeGrafter"/>
</dbReference>
<reference evidence="9 10" key="2">
    <citation type="journal article" date="2014" name="Genome Announc.">
        <title>Complete Genome Sequence of the Subsurface, Mesophilic Sulfate-Reducing Bacterium Desulfovibrio aespoeensis Aspo-2.</title>
        <authorList>
            <person name="Pedersen K."/>
            <person name="Bengtsson A."/>
            <person name="Edlund J."/>
            <person name="Rabe L."/>
            <person name="Hazen T."/>
            <person name="Chakraborty R."/>
            <person name="Goodwin L."/>
            <person name="Shapiro N."/>
        </authorList>
    </citation>
    <scope>NUCLEOTIDE SEQUENCE [LARGE SCALE GENOMIC DNA]</scope>
    <source>
        <strain evidence="10">ATCC 700646 / DSM 10631 / Aspo-2</strain>
    </source>
</reference>